<evidence type="ECO:0000256" key="3">
    <source>
        <dbReference type="ARBA" id="ARBA00022989"/>
    </source>
</evidence>
<dbReference type="OrthoDB" id="9156049at2"/>
<comment type="subcellular location">
    <subcellularLocation>
        <location evidence="1">Membrane</location>
        <topology evidence="1">Multi-pass membrane protein</topology>
    </subcellularLocation>
</comment>
<dbReference type="PANTHER" id="PTHR10283">
    <property type="entry name" value="SOLUTE CARRIER FAMILY 13 MEMBER"/>
    <property type="match status" value="1"/>
</dbReference>
<feature type="transmembrane region" description="Helical" evidence="5">
    <location>
        <begin position="183"/>
        <end position="204"/>
    </location>
</feature>
<dbReference type="GO" id="GO:0022857">
    <property type="term" value="F:transmembrane transporter activity"/>
    <property type="evidence" value="ECO:0007669"/>
    <property type="project" value="InterPro"/>
</dbReference>
<comment type="caution">
    <text evidence="6">The sequence shown here is derived from an EMBL/GenBank/DDBJ whole genome shotgun (WGS) entry which is preliminary data.</text>
</comment>
<evidence type="ECO:0000256" key="2">
    <source>
        <dbReference type="ARBA" id="ARBA00022692"/>
    </source>
</evidence>
<dbReference type="AlphaFoldDB" id="A0A0M2T2C6"/>
<dbReference type="InterPro" id="IPR001898">
    <property type="entry name" value="SLC13A/DASS"/>
</dbReference>
<feature type="transmembrane region" description="Helical" evidence="5">
    <location>
        <begin position="94"/>
        <end position="113"/>
    </location>
</feature>
<feature type="transmembrane region" description="Helical" evidence="5">
    <location>
        <begin position="311"/>
        <end position="330"/>
    </location>
</feature>
<gene>
    <name evidence="6" type="ORF">WQ57_03975</name>
</gene>
<feature type="transmembrane region" description="Helical" evidence="5">
    <location>
        <begin position="463"/>
        <end position="485"/>
    </location>
</feature>
<keyword evidence="3 5" id="KW-1133">Transmembrane helix</keyword>
<feature type="transmembrane region" description="Helical" evidence="5">
    <location>
        <begin position="419"/>
        <end position="443"/>
    </location>
</feature>
<evidence type="ECO:0000313" key="7">
    <source>
        <dbReference type="Proteomes" id="UP000034166"/>
    </source>
</evidence>
<sequence>MNVYSRLERYQANARTSSKANPRSIYAQPLVVALLAICLFALVFTPGLPYEGKIAILAFGLSMVLWIGTKFPAGFVALAVLLLVVVLKGAEASLLYESFSAEVVWLMMGAYILGKSVSVSGLAERMTKAILRGANTPNKLFSYIVIALQPLAFFIPSTSGRAAMVLPIVKNLAGLLENKQQKAALAVLVPAVILMSTSASLIAAGSHLIGVEWLRKSTGESIPYLQWLAWGAPFAIAASLITLLVIRFYYLNTESQNREGFKITAEEPAEITEGHSVKTPFSDMEKKTMYLIGGVVLLWVTEGIHGYDIAFVTMTAAMLLMMPGAGILTWKQGISAVSWNLIVFVAAAAALGTNLIESGAVDWISAHVFGSLSLLENPPEWLAIIILCLISVTSHLYIPSHTTRAVVMVPGLLLLSETLGLNAPAVLFISLVGMNYCLTFPVSSKALLVFFEDENLSYEANDLLKLSTILMPVYLLLMVVFYFTYWKFTGLQL</sequence>
<dbReference type="EMBL" id="LAYY01000003">
    <property type="protein sequence ID" value="KKK39392.1"/>
    <property type="molecule type" value="Genomic_DNA"/>
</dbReference>
<dbReference type="GO" id="GO:0005886">
    <property type="term" value="C:plasma membrane"/>
    <property type="evidence" value="ECO:0007669"/>
    <property type="project" value="TreeGrafter"/>
</dbReference>
<feature type="transmembrane region" description="Helical" evidence="5">
    <location>
        <begin position="140"/>
        <end position="162"/>
    </location>
</feature>
<evidence type="ECO:0000313" key="6">
    <source>
        <dbReference type="EMBL" id="KKK39392.1"/>
    </source>
</evidence>
<evidence type="ECO:0000256" key="1">
    <source>
        <dbReference type="ARBA" id="ARBA00004141"/>
    </source>
</evidence>
<keyword evidence="2 5" id="KW-0812">Transmembrane</keyword>
<dbReference type="Pfam" id="PF00939">
    <property type="entry name" value="Na_sulph_symp"/>
    <property type="match status" value="1"/>
</dbReference>
<keyword evidence="4 5" id="KW-0472">Membrane</keyword>
<feature type="transmembrane region" description="Helical" evidence="5">
    <location>
        <begin position="54"/>
        <end position="87"/>
    </location>
</feature>
<keyword evidence="7" id="KW-1185">Reference proteome</keyword>
<feature type="transmembrane region" description="Helical" evidence="5">
    <location>
        <begin position="288"/>
        <end position="305"/>
    </location>
</feature>
<dbReference type="PATRIC" id="fig|1408103.3.peg.899"/>
<reference evidence="6 7" key="1">
    <citation type="submission" date="2015-04" db="EMBL/GenBank/DDBJ databases">
        <title>Taxonomic description and genome sequence of Bacillus campisalis sp. nov., a novel member of the genus Bacillus isolated from solar saltern.</title>
        <authorList>
            <person name="Mathan Kumar R."/>
            <person name="Kaur G."/>
            <person name="Kumar A."/>
            <person name="Singh N.K."/>
            <person name="Kaur N."/>
            <person name="Kumar N."/>
            <person name="Mayilraj S."/>
        </authorList>
    </citation>
    <scope>NUCLEOTIDE SEQUENCE [LARGE SCALE GENOMIC DNA]</scope>
    <source>
        <strain evidence="6 7">SA2-6</strain>
    </source>
</reference>
<organism evidence="6 7">
    <name type="scientific">Mesobacillus campisalis</name>
    <dbReference type="NCBI Taxonomy" id="1408103"/>
    <lineage>
        <taxon>Bacteria</taxon>
        <taxon>Bacillati</taxon>
        <taxon>Bacillota</taxon>
        <taxon>Bacilli</taxon>
        <taxon>Bacillales</taxon>
        <taxon>Bacillaceae</taxon>
        <taxon>Mesobacillus</taxon>
    </lineage>
</organism>
<dbReference type="RefSeq" id="WP_046522427.1">
    <property type="nucleotide sequence ID" value="NZ_LAYY01000003.1"/>
</dbReference>
<evidence type="ECO:0000256" key="4">
    <source>
        <dbReference type="ARBA" id="ARBA00023136"/>
    </source>
</evidence>
<accession>A0A0M2T2C6</accession>
<protein>
    <submittedName>
        <fullName evidence="6">Citrate/succinate antiporter</fullName>
    </submittedName>
</protein>
<feature type="transmembrane region" description="Helical" evidence="5">
    <location>
        <begin position="224"/>
        <end position="250"/>
    </location>
</feature>
<proteinExistence type="predicted"/>
<feature type="transmembrane region" description="Helical" evidence="5">
    <location>
        <begin position="381"/>
        <end position="398"/>
    </location>
</feature>
<dbReference type="Proteomes" id="UP000034166">
    <property type="component" value="Unassembled WGS sequence"/>
</dbReference>
<feature type="transmembrane region" description="Helical" evidence="5">
    <location>
        <begin position="337"/>
        <end position="356"/>
    </location>
</feature>
<name>A0A0M2T2C6_9BACI</name>
<feature type="transmembrane region" description="Helical" evidence="5">
    <location>
        <begin position="25"/>
        <end position="48"/>
    </location>
</feature>
<evidence type="ECO:0000256" key="5">
    <source>
        <dbReference type="SAM" id="Phobius"/>
    </source>
</evidence>